<protein>
    <recommendedName>
        <fullName evidence="1">PPM-type phosphatase domain-containing protein</fullName>
    </recommendedName>
</protein>
<reference evidence="2" key="1">
    <citation type="submission" date="2022-12" db="EMBL/GenBank/DDBJ databases">
        <title>Draft genome assemblies for two species of Escallonia (Escalloniales).</title>
        <authorList>
            <person name="Chanderbali A."/>
            <person name="Dervinis C."/>
            <person name="Anghel I."/>
            <person name="Soltis D."/>
            <person name="Soltis P."/>
            <person name="Zapata F."/>
        </authorList>
    </citation>
    <scope>NUCLEOTIDE SEQUENCE</scope>
    <source>
        <strain evidence="2">UCBG64.0493</strain>
        <tissue evidence="2">Leaf</tissue>
    </source>
</reference>
<organism evidence="2 3">
    <name type="scientific">Escallonia herrerae</name>
    <dbReference type="NCBI Taxonomy" id="1293975"/>
    <lineage>
        <taxon>Eukaryota</taxon>
        <taxon>Viridiplantae</taxon>
        <taxon>Streptophyta</taxon>
        <taxon>Embryophyta</taxon>
        <taxon>Tracheophyta</taxon>
        <taxon>Spermatophyta</taxon>
        <taxon>Magnoliopsida</taxon>
        <taxon>eudicotyledons</taxon>
        <taxon>Gunneridae</taxon>
        <taxon>Pentapetalae</taxon>
        <taxon>asterids</taxon>
        <taxon>campanulids</taxon>
        <taxon>Escalloniales</taxon>
        <taxon>Escalloniaceae</taxon>
        <taxon>Escallonia</taxon>
    </lineage>
</organism>
<dbReference type="CDD" id="cd00143">
    <property type="entry name" value="PP2Cc"/>
    <property type="match status" value="1"/>
</dbReference>
<keyword evidence="3" id="KW-1185">Reference proteome</keyword>
<dbReference type="Proteomes" id="UP001188597">
    <property type="component" value="Unassembled WGS sequence"/>
</dbReference>
<dbReference type="SUPFAM" id="SSF81606">
    <property type="entry name" value="PP2C-like"/>
    <property type="match status" value="1"/>
</dbReference>
<dbReference type="InterPro" id="IPR015813">
    <property type="entry name" value="Pyrv/PenolPyrv_kinase-like_dom"/>
</dbReference>
<dbReference type="PANTHER" id="PTHR42905">
    <property type="entry name" value="PHOSPHOENOLPYRUVATE CARBOXYLASE"/>
    <property type="match status" value="1"/>
</dbReference>
<accession>A0AA88VFP2</accession>
<dbReference type="SUPFAM" id="SSF51621">
    <property type="entry name" value="Phosphoenolpyruvate/pyruvate domain"/>
    <property type="match status" value="2"/>
</dbReference>
<dbReference type="Pfam" id="PF00481">
    <property type="entry name" value="PP2C"/>
    <property type="match status" value="1"/>
</dbReference>
<sequence>MLFLAFEGFGISAAKLGLLDTGLISYGEMVDQGQEISEAVSIPIIGDGDNGYGNALNVKRTVKGYIKAGVAGMLLEDQAAEFVAKNLHKNMFQKLENRLENIAKQDAIREAYLKTDKEFLKLGVSSGACCVTALVEGKELFISNVGDCRAVICRGGWAKALTKDHRAAEVDERTRIEKNVLSAWRVHGVLSVSRSIGDAHLNDWVLAEPDTRILALTPDMEYLVLASDGLWEEVSPKAGGHTRGRKVVRREEAVMRIKAAVDAREESGFDIVIVARTDSRQAVSLDEALGRSRAFADAGADVLFIDALASKEEMKAFCEVYPLVPKMANMLERGGKTPILNPIELDEVGYKLVAYPLSLMGVSICAMQDALTAIKGGRIPPPGSMPSFGEIQEILDFNTYYEEEKRYATSSCQLSWQRAGGNVYSIQRKASDDAGQRDGNPQDPMIEVVTPEVYTNYGADGPKDPSMGIWSRTLRVKIIGRDGFEKLDVRIPAGFLDGITNIVPALGGLNIKALLDDAASEAGGKLLLDFNDTIGDRIQVFLE</sequence>
<feature type="domain" description="PPM-type phosphatase" evidence="1">
    <location>
        <begin position="51"/>
        <end position="305"/>
    </location>
</feature>
<dbReference type="PROSITE" id="PS51746">
    <property type="entry name" value="PPM_2"/>
    <property type="match status" value="1"/>
</dbReference>
<dbReference type="InterPro" id="IPR036457">
    <property type="entry name" value="PPM-type-like_dom_sf"/>
</dbReference>
<dbReference type="SMART" id="SM00332">
    <property type="entry name" value="PP2Cc"/>
    <property type="match status" value="1"/>
</dbReference>
<dbReference type="PANTHER" id="PTHR42905:SF2">
    <property type="entry name" value="PHOSPHOENOLPYRUVATE CARBOXYLASE FAMILY PROTEIN"/>
    <property type="match status" value="1"/>
</dbReference>
<dbReference type="EMBL" id="JAVXUP010001821">
    <property type="protein sequence ID" value="KAK3007810.1"/>
    <property type="molecule type" value="Genomic_DNA"/>
</dbReference>
<gene>
    <name evidence="2" type="ORF">RJ639_015202</name>
</gene>
<dbReference type="InterPro" id="IPR039556">
    <property type="entry name" value="ICL/PEPM"/>
</dbReference>
<name>A0AA88VFP2_9ASTE</name>
<dbReference type="AlphaFoldDB" id="A0AA88VFP2"/>
<dbReference type="InterPro" id="IPR040442">
    <property type="entry name" value="Pyrv_kinase-like_dom_sf"/>
</dbReference>
<evidence type="ECO:0000313" key="2">
    <source>
        <dbReference type="EMBL" id="KAK3007810.1"/>
    </source>
</evidence>
<dbReference type="InterPro" id="IPR001932">
    <property type="entry name" value="PPM-type_phosphatase-like_dom"/>
</dbReference>
<dbReference type="GO" id="GO:0003824">
    <property type="term" value="F:catalytic activity"/>
    <property type="evidence" value="ECO:0007669"/>
    <property type="project" value="InterPro"/>
</dbReference>
<proteinExistence type="predicted"/>
<evidence type="ECO:0000313" key="3">
    <source>
        <dbReference type="Proteomes" id="UP001188597"/>
    </source>
</evidence>
<evidence type="ECO:0000259" key="1">
    <source>
        <dbReference type="PROSITE" id="PS51746"/>
    </source>
</evidence>
<dbReference type="Pfam" id="PF13714">
    <property type="entry name" value="PEP_mutase"/>
    <property type="match status" value="1"/>
</dbReference>
<dbReference type="CDD" id="cd00377">
    <property type="entry name" value="ICL_PEPM"/>
    <property type="match status" value="1"/>
</dbReference>
<comment type="caution">
    <text evidence="2">The sequence shown here is derived from an EMBL/GenBank/DDBJ whole genome shotgun (WGS) entry which is preliminary data.</text>
</comment>
<dbReference type="Gene3D" id="3.20.20.60">
    <property type="entry name" value="Phosphoenolpyruvate-binding domains"/>
    <property type="match status" value="2"/>
</dbReference>